<dbReference type="Proteomes" id="UP001479436">
    <property type="component" value="Unassembled WGS sequence"/>
</dbReference>
<dbReference type="Pfam" id="PF00069">
    <property type="entry name" value="Pkinase"/>
    <property type="match status" value="1"/>
</dbReference>
<keyword evidence="2 9" id="KW-0808">Transferase</keyword>
<feature type="region of interest" description="Disordered" evidence="7">
    <location>
        <begin position="290"/>
        <end position="313"/>
    </location>
</feature>
<feature type="compositionally biased region" description="Polar residues" evidence="7">
    <location>
        <begin position="293"/>
        <end position="313"/>
    </location>
</feature>
<keyword evidence="1" id="KW-0723">Serine/threonine-protein kinase</keyword>
<feature type="region of interest" description="Disordered" evidence="7">
    <location>
        <begin position="33"/>
        <end position="92"/>
    </location>
</feature>
<dbReference type="SUPFAM" id="SSF56112">
    <property type="entry name" value="Protein kinase-like (PK-like)"/>
    <property type="match status" value="1"/>
</dbReference>
<dbReference type="InterPro" id="IPR000719">
    <property type="entry name" value="Prot_kinase_dom"/>
</dbReference>
<feature type="compositionally biased region" description="Basic and acidic residues" evidence="7">
    <location>
        <begin position="161"/>
        <end position="209"/>
    </location>
</feature>
<evidence type="ECO:0000256" key="5">
    <source>
        <dbReference type="ARBA" id="ARBA00022840"/>
    </source>
</evidence>
<feature type="compositionally biased region" description="Polar residues" evidence="7">
    <location>
        <begin position="211"/>
        <end position="222"/>
    </location>
</feature>
<dbReference type="Gene3D" id="1.10.510.10">
    <property type="entry name" value="Transferase(Phosphotransferase) domain 1"/>
    <property type="match status" value="1"/>
</dbReference>
<keyword evidence="9" id="KW-0687">Ribonucleoprotein</keyword>
<evidence type="ECO:0000256" key="4">
    <source>
        <dbReference type="ARBA" id="ARBA00022777"/>
    </source>
</evidence>
<feature type="compositionally biased region" description="Low complexity" evidence="7">
    <location>
        <begin position="227"/>
        <end position="239"/>
    </location>
</feature>
<evidence type="ECO:0000256" key="1">
    <source>
        <dbReference type="ARBA" id="ARBA00022527"/>
    </source>
</evidence>
<keyword evidence="3 6" id="KW-0547">Nucleotide-binding</keyword>
<dbReference type="PROSITE" id="PS00108">
    <property type="entry name" value="PROTEIN_KINASE_ST"/>
    <property type="match status" value="1"/>
</dbReference>
<feature type="compositionally biased region" description="Basic residues" evidence="7">
    <location>
        <begin position="121"/>
        <end position="147"/>
    </location>
</feature>
<evidence type="ECO:0000256" key="6">
    <source>
        <dbReference type="PROSITE-ProRule" id="PRU10141"/>
    </source>
</evidence>
<dbReference type="InterPro" id="IPR008271">
    <property type="entry name" value="Ser/Thr_kinase_AS"/>
</dbReference>
<accession>A0ABR2WFG1</accession>
<gene>
    <name evidence="9" type="primary">PRP4_3</name>
    <name evidence="9" type="ORF">K7432_016041</name>
</gene>
<evidence type="ECO:0000313" key="10">
    <source>
        <dbReference type="Proteomes" id="UP001479436"/>
    </source>
</evidence>
<feature type="compositionally biased region" description="Basic and acidic residues" evidence="7">
    <location>
        <begin position="40"/>
        <end position="50"/>
    </location>
</feature>
<reference evidence="9 10" key="1">
    <citation type="submission" date="2023-04" db="EMBL/GenBank/DDBJ databases">
        <title>Genome of Basidiobolus ranarum AG-B5.</title>
        <authorList>
            <person name="Stajich J.E."/>
            <person name="Carter-House D."/>
            <person name="Gryganskyi A."/>
        </authorList>
    </citation>
    <scope>NUCLEOTIDE SEQUENCE [LARGE SCALE GENOMIC DNA]</scope>
    <source>
        <strain evidence="9 10">AG-B5</strain>
    </source>
</reference>
<dbReference type="SMART" id="SM00220">
    <property type="entry name" value="S_TKc"/>
    <property type="match status" value="1"/>
</dbReference>
<dbReference type="GO" id="GO:1990904">
    <property type="term" value="C:ribonucleoprotein complex"/>
    <property type="evidence" value="ECO:0007669"/>
    <property type="project" value="UniProtKB-KW"/>
</dbReference>
<sequence length="672" mass="76536">MALDTAYNRRLPSELSDVEDGEILDEIPHITNTIDGNVKPLKETSKKRSLADSADIEQEFSTTTTTTTTSSQVVDTSLPPLSPPAKNLKIDYEREVQLYVSYTSDVRRSSCSGDEDEGDRHKHRSRESRHHRHDKRERRRSSSRHRSYRDESDRHRHRSSSRSDRHYSSRSRHDSERHRSTSRRGDRDRHRSRSRDYSKSRRSDSDRRSPTKIQEYTSSHSGVQDPLNTNLNTSTNGLVNDEDQSSNVVNVEFLFEDTTMDEDTLIEERRKKRQAILEKYKNKPLESVRDVNTPVTSTPESVGTPDSVSSANGTPVLSLLKDNSDIPEKTGISAADYNPDADRISDDRRRWTHKASEIEILKSKDAQEPSNDGETDGMFAVDYAETKDEQSPQRKAPTINEIDMFADEDMFASPSNMEATNNTHILDSAPVIVPELNPNLTDNWDDPEGYYRLILGEILDKRYHVYANLGKGVFSNVVKGRDTQDEDRDVAIKIIRNNESMYRAGMKEISLLKKLAITDPHDKKHVIRLLRHFEHKNHLCLVFDSLSMNLREVLKKFGKDAGINLKAVQIYAQQLFLALSLLKKCNILHADIKPDNILVTESKNNLKLADLGSASDAAENDITPYLVSRFYRAPEIILGLPYDSGIDVWSVGCTLYELYTGKILFPGRSNNQ</sequence>
<name>A0ABR2WFG1_9FUNG</name>
<evidence type="ECO:0000256" key="3">
    <source>
        <dbReference type="ARBA" id="ARBA00022741"/>
    </source>
</evidence>
<proteinExistence type="predicted"/>
<evidence type="ECO:0000256" key="7">
    <source>
        <dbReference type="SAM" id="MobiDB-lite"/>
    </source>
</evidence>
<feature type="domain" description="Protein kinase" evidence="8">
    <location>
        <begin position="463"/>
        <end position="672"/>
    </location>
</feature>
<feature type="compositionally biased region" description="Low complexity" evidence="7">
    <location>
        <begin position="61"/>
        <end position="71"/>
    </location>
</feature>
<feature type="non-terminal residue" evidence="9">
    <location>
        <position position="672"/>
    </location>
</feature>
<comment type="caution">
    <text evidence="9">The sequence shown here is derived from an EMBL/GenBank/DDBJ whole genome shotgun (WGS) entry which is preliminary data.</text>
</comment>
<dbReference type="InterPro" id="IPR050494">
    <property type="entry name" value="Ser_Thr_dual-spec_kinase"/>
</dbReference>
<dbReference type="GO" id="GO:0004674">
    <property type="term" value="F:protein serine/threonine kinase activity"/>
    <property type="evidence" value="ECO:0007669"/>
    <property type="project" value="UniProtKB-EC"/>
</dbReference>
<keyword evidence="10" id="KW-1185">Reference proteome</keyword>
<protein>
    <submittedName>
        <fullName evidence="9">U4/U6 small nuclear ribonucleoprotein prp4</fullName>
        <ecNumber evidence="9">2.7.11.1</ecNumber>
    </submittedName>
</protein>
<evidence type="ECO:0000256" key="2">
    <source>
        <dbReference type="ARBA" id="ARBA00022679"/>
    </source>
</evidence>
<feature type="binding site" evidence="6">
    <location>
        <position position="493"/>
    </location>
    <ligand>
        <name>ATP</name>
        <dbReference type="ChEBI" id="CHEBI:30616"/>
    </ligand>
</feature>
<keyword evidence="5 6" id="KW-0067">ATP-binding</keyword>
<dbReference type="PANTHER" id="PTHR24058:SF103">
    <property type="entry name" value="SERINE_THREONINE-PROTEIN KINASE PRP4 HOMOLOG"/>
    <property type="match status" value="1"/>
</dbReference>
<dbReference type="EC" id="2.7.11.1" evidence="9"/>
<dbReference type="InterPro" id="IPR011009">
    <property type="entry name" value="Kinase-like_dom_sf"/>
</dbReference>
<dbReference type="Gene3D" id="3.30.200.20">
    <property type="entry name" value="Phosphorylase Kinase, domain 1"/>
    <property type="match status" value="1"/>
</dbReference>
<dbReference type="EMBL" id="JASJQH010002429">
    <property type="protein sequence ID" value="KAK9760201.1"/>
    <property type="molecule type" value="Genomic_DNA"/>
</dbReference>
<feature type="region of interest" description="Disordered" evidence="7">
    <location>
        <begin position="1"/>
        <end position="20"/>
    </location>
</feature>
<dbReference type="PROSITE" id="PS50011">
    <property type="entry name" value="PROTEIN_KINASE_DOM"/>
    <property type="match status" value="1"/>
</dbReference>
<keyword evidence="4" id="KW-0418">Kinase</keyword>
<dbReference type="InterPro" id="IPR017441">
    <property type="entry name" value="Protein_kinase_ATP_BS"/>
</dbReference>
<evidence type="ECO:0000313" key="9">
    <source>
        <dbReference type="EMBL" id="KAK9760201.1"/>
    </source>
</evidence>
<evidence type="ECO:0000259" key="8">
    <source>
        <dbReference type="PROSITE" id="PS50011"/>
    </source>
</evidence>
<feature type="region of interest" description="Disordered" evidence="7">
    <location>
        <begin position="105"/>
        <end position="242"/>
    </location>
</feature>
<organism evidence="9 10">
    <name type="scientific">Basidiobolus ranarum</name>
    <dbReference type="NCBI Taxonomy" id="34480"/>
    <lineage>
        <taxon>Eukaryota</taxon>
        <taxon>Fungi</taxon>
        <taxon>Fungi incertae sedis</taxon>
        <taxon>Zoopagomycota</taxon>
        <taxon>Entomophthoromycotina</taxon>
        <taxon>Basidiobolomycetes</taxon>
        <taxon>Basidiobolales</taxon>
        <taxon>Basidiobolaceae</taxon>
        <taxon>Basidiobolus</taxon>
    </lineage>
</organism>
<dbReference type="PANTHER" id="PTHR24058">
    <property type="entry name" value="DUAL SPECIFICITY PROTEIN KINASE"/>
    <property type="match status" value="1"/>
</dbReference>
<dbReference type="PROSITE" id="PS00107">
    <property type="entry name" value="PROTEIN_KINASE_ATP"/>
    <property type="match status" value="1"/>
</dbReference>